<reference evidence="2 3" key="1">
    <citation type="submission" date="2021-03" db="EMBL/GenBank/DDBJ databases">
        <title>Leishmania (Mundinia) martiniquensis Genome sequencing and assembly.</title>
        <authorList>
            <person name="Almutairi H."/>
            <person name="Gatherer D."/>
        </authorList>
    </citation>
    <scope>NUCLEOTIDE SEQUENCE [LARGE SCALE GENOMIC DNA]</scope>
    <source>
        <strain evidence="2">LSCM1</strain>
    </source>
</reference>
<dbReference type="GeneID" id="92518056"/>
<gene>
    <name evidence="2" type="ORF">LSCM1_08208</name>
</gene>
<dbReference type="Proteomes" id="UP000673552">
    <property type="component" value="Chromosome 1"/>
</dbReference>
<evidence type="ECO:0000256" key="1">
    <source>
        <dbReference type="SAM" id="MobiDB-lite"/>
    </source>
</evidence>
<evidence type="ECO:0000313" key="2">
    <source>
        <dbReference type="EMBL" id="KAG5488140.1"/>
    </source>
</evidence>
<evidence type="ECO:0008006" key="4">
    <source>
        <dbReference type="Google" id="ProtNLM"/>
    </source>
</evidence>
<accession>A0A836I4B7</accession>
<evidence type="ECO:0000313" key="3">
    <source>
        <dbReference type="Proteomes" id="UP000673552"/>
    </source>
</evidence>
<dbReference type="KEGG" id="lmat:92518056"/>
<dbReference type="RefSeq" id="XP_067181719.1">
    <property type="nucleotide sequence ID" value="XM_067325544.1"/>
</dbReference>
<feature type="region of interest" description="Disordered" evidence="1">
    <location>
        <begin position="258"/>
        <end position="283"/>
    </location>
</feature>
<feature type="region of interest" description="Disordered" evidence="1">
    <location>
        <begin position="152"/>
        <end position="173"/>
    </location>
</feature>
<organism evidence="2 3">
    <name type="scientific">Leishmania martiniquensis</name>
    <dbReference type="NCBI Taxonomy" id="1580590"/>
    <lineage>
        <taxon>Eukaryota</taxon>
        <taxon>Discoba</taxon>
        <taxon>Euglenozoa</taxon>
        <taxon>Kinetoplastea</taxon>
        <taxon>Metakinetoplastina</taxon>
        <taxon>Trypanosomatida</taxon>
        <taxon>Trypanosomatidae</taxon>
        <taxon>Leishmaniinae</taxon>
        <taxon>Leishmania</taxon>
    </lineage>
</organism>
<proteinExistence type="predicted"/>
<sequence>MSLPMPHEAGGAGATKSTPQSLPNLLPPSATGEGAPLPLPSPFQQQRHQLQPMICVPPSGEVQGVPILYRHCDGTETPAPLIDELRRSALYTSTTSSAVSSARASVYSVGTEGSDVLVPSLPGSAAVSMPVGSGWVPAPSRLPAMQREDAQLVSNSGGDSSVQTSAHHRQGSTGDVSMYASVVKPVFNLSRSSQYEVLPQQPHTPYHYQQQLLLPQPQQPYTLSPFLAAPPGLVTTGPLPVTYQPLYVPTAGYAATSSSPGSGHIGGPSYPPPQLEAAGGGEEEPLSPRWHTGLFGLATDVPSAMDSVMCVYCISSAHFNYVYRQERGMFNPIVAALLCFDLCWCIQLWPVVTPLSSVTLHTFLIRRELRKRYNLVGNDLFVKGDSYNADTAAAAGEGEARAEEAAAAAAETEEAAAALAPPQATAISHAAAPCAEGVDVVVAYAAPCATWYSKLKLSDYWKNIVLDGLISCFCVPCAVAQHHREMSIRGDWPGSAVVSRSDFTAREQHLPQGGTALPIAPAYSSVIPVTGQAAAGVNLTSMT</sequence>
<keyword evidence="3" id="KW-1185">Reference proteome</keyword>
<comment type="caution">
    <text evidence="2">The sequence shown here is derived from an EMBL/GenBank/DDBJ whole genome shotgun (WGS) entry which is preliminary data.</text>
</comment>
<dbReference type="EMBL" id="JAFEUZ010000001">
    <property type="protein sequence ID" value="KAG5488140.1"/>
    <property type="molecule type" value="Genomic_DNA"/>
</dbReference>
<name>A0A836I4B7_9TRYP</name>
<protein>
    <recommendedName>
        <fullName evidence="4">PLAC8 family protein</fullName>
    </recommendedName>
</protein>
<dbReference type="AlphaFoldDB" id="A0A836I4B7"/>
<feature type="region of interest" description="Disordered" evidence="1">
    <location>
        <begin position="1"/>
        <end position="46"/>
    </location>
</feature>
<dbReference type="OrthoDB" id="266151at2759"/>